<dbReference type="PANTHER" id="PTHR33257">
    <property type="entry name" value="OS05G0165500 PROTEIN"/>
    <property type="match status" value="1"/>
</dbReference>
<feature type="compositionally biased region" description="Low complexity" evidence="1">
    <location>
        <begin position="98"/>
        <end position="112"/>
    </location>
</feature>
<name>A0A6J1DKU3_MOMCH</name>
<feature type="compositionally biased region" description="Acidic residues" evidence="1">
    <location>
        <begin position="172"/>
        <end position="185"/>
    </location>
</feature>
<dbReference type="Pfam" id="PF05097">
    <property type="entry name" value="DUF688"/>
    <property type="match status" value="1"/>
</dbReference>
<evidence type="ECO:0000313" key="3">
    <source>
        <dbReference type="RefSeq" id="XP_022154855.1"/>
    </source>
</evidence>
<feature type="compositionally biased region" description="Basic and acidic residues" evidence="1">
    <location>
        <begin position="156"/>
        <end position="171"/>
    </location>
</feature>
<evidence type="ECO:0000313" key="2">
    <source>
        <dbReference type="Proteomes" id="UP000504603"/>
    </source>
</evidence>
<proteinExistence type="predicted"/>
<feature type="compositionally biased region" description="Low complexity" evidence="1">
    <location>
        <begin position="127"/>
        <end position="155"/>
    </location>
</feature>
<feature type="region of interest" description="Disordered" evidence="1">
    <location>
        <begin position="1"/>
        <end position="112"/>
    </location>
</feature>
<dbReference type="Proteomes" id="UP000504603">
    <property type="component" value="Unplaced"/>
</dbReference>
<protein>
    <submittedName>
        <fullName evidence="3">Histone-lysine N-methyltransferase SETD1B-like</fullName>
    </submittedName>
</protein>
<dbReference type="PANTHER" id="PTHR33257:SF46">
    <property type="entry name" value="OVATE FAMILY PROTEIN"/>
    <property type="match status" value="1"/>
</dbReference>
<reference evidence="3" key="1">
    <citation type="submission" date="2025-08" db="UniProtKB">
        <authorList>
            <consortium name="RefSeq"/>
        </authorList>
    </citation>
    <scope>IDENTIFICATION</scope>
    <source>
        <strain evidence="3">OHB3-1</strain>
    </source>
</reference>
<dbReference type="AlphaFoldDB" id="A0A6J1DKU3"/>
<feature type="compositionally biased region" description="Basic residues" evidence="1">
    <location>
        <begin position="14"/>
        <end position="23"/>
    </location>
</feature>
<dbReference type="KEGG" id="mcha:111022013"/>
<keyword evidence="2" id="KW-1185">Reference proteome</keyword>
<dbReference type="OrthoDB" id="1741718at2759"/>
<organism evidence="2 3">
    <name type="scientific">Momordica charantia</name>
    <name type="common">Bitter gourd</name>
    <name type="synonym">Balsam pear</name>
    <dbReference type="NCBI Taxonomy" id="3673"/>
    <lineage>
        <taxon>Eukaryota</taxon>
        <taxon>Viridiplantae</taxon>
        <taxon>Streptophyta</taxon>
        <taxon>Embryophyta</taxon>
        <taxon>Tracheophyta</taxon>
        <taxon>Spermatophyta</taxon>
        <taxon>Magnoliopsida</taxon>
        <taxon>eudicotyledons</taxon>
        <taxon>Gunneridae</taxon>
        <taxon>Pentapetalae</taxon>
        <taxon>rosids</taxon>
        <taxon>fabids</taxon>
        <taxon>Cucurbitales</taxon>
        <taxon>Cucurbitaceae</taxon>
        <taxon>Momordiceae</taxon>
        <taxon>Momordica</taxon>
    </lineage>
</organism>
<dbReference type="GeneID" id="111022013"/>
<sequence length="217" mass="24323">METNNNGTDFGGSRSRKMKLKSLKTRDDMSGVDHEEDYHTGVPASVPFVWESEPGTPKNKDEEKEKKDKFDDDGGVVSPLTPPPSYFSPSPRHRHSRPLSLRNNSRSSSRTNFLNNVFRKLSVKAASLQPPSLPSSSSSSSSSSLSSSTMTTPTSSRRERGRRLSFEWKLDDQEEEEEEEEETNNEESPVSTLFFGRRVNGQGCCPKLVKVFSRDVN</sequence>
<dbReference type="InterPro" id="IPR007789">
    <property type="entry name" value="DUF688"/>
</dbReference>
<feature type="compositionally biased region" description="Basic and acidic residues" evidence="1">
    <location>
        <begin position="58"/>
        <end position="72"/>
    </location>
</feature>
<gene>
    <name evidence="3" type="primary">LOC111022013</name>
</gene>
<feature type="compositionally biased region" description="Basic and acidic residues" evidence="1">
    <location>
        <begin position="24"/>
        <end position="39"/>
    </location>
</feature>
<evidence type="ECO:0000256" key="1">
    <source>
        <dbReference type="SAM" id="MobiDB-lite"/>
    </source>
</evidence>
<feature type="region of interest" description="Disordered" evidence="1">
    <location>
        <begin position="126"/>
        <end position="191"/>
    </location>
</feature>
<accession>A0A6J1DKU3</accession>
<dbReference type="RefSeq" id="XP_022154855.1">
    <property type="nucleotide sequence ID" value="XM_022299163.1"/>
</dbReference>